<dbReference type="InterPro" id="IPR016186">
    <property type="entry name" value="C-type_lectin-like/link_sf"/>
</dbReference>
<reference evidence="2 3" key="1">
    <citation type="submission" date="2019-01" db="EMBL/GenBank/DDBJ databases">
        <title>A draft genome assembly of the solar-powered sea slug Elysia chlorotica.</title>
        <authorList>
            <person name="Cai H."/>
            <person name="Li Q."/>
            <person name="Fang X."/>
            <person name="Li J."/>
            <person name="Curtis N.E."/>
            <person name="Altenburger A."/>
            <person name="Shibata T."/>
            <person name="Feng M."/>
            <person name="Maeda T."/>
            <person name="Schwartz J.A."/>
            <person name="Shigenobu S."/>
            <person name="Lundholm N."/>
            <person name="Nishiyama T."/>
            <person name="Yang H."/>
            <person name="Hasebe M."/>
            <person name="Li S."/>
            <person name="Pierce S.K."/>
            <person name="Wang J."/>
        </authorList>
    </citation>
    <scope>NUCLEOTIDE SEQUENCE [LARGE SCALE GENOMIC DNA]</scope>
    <source>
        <strain evidence="2">EC2010</strain>
        <tissue evidence="2">Whole organism of an adult</tissue>
    </source>
</reference>
<proteinExistence type="predicted"/>
<feature type="non-terminal residue" evidence="2">
    <location>
        <position position="147"/>
    </location>
</feature>
<dbReference type="Proteomes" id="UP000271974">
    <property type="component" value="Unassembled WGS sequence"/>
</dbReference>
<evidence type="ECO:0000313" key="2">
    <source>
        <dbReference type="EMBL" id="RUS75188.1"/>
    </source>
</evidence>
<gene>
    <name evidence="2" type="ORF">EGW08_017047</name>
</gene>
<comment type="caution">
    <text evidence="2">The sequence shown here is derived from an EMBL/GenBank/DDBJ whole genome shotgun (WGS) entry which is preliminary data.</text>
</comment>
<organism evidence="2 3">
    <name type="scientific">Elysia chlorotica</name>
    <name type="common">Eastern emerald elysia</name>
    <name type="synonym">Sea slug</name>
    <dbReference type="NCBI Taxonomy" id="188477"/>
    <lineage>
        <taxon>Eukaryota</taxon>
        <taxon>Metazoa</taxon>
        <taxon>Spiralia</taxon>
        <taxon>Lophotrochozoa</taxon>
        <taxon>Mollusca</taxon>
        <taxon>Gastropoda</taxon>
        <taxon>Heterobranchia</taxon>
        <taxon>Euthyneura</taxon>
        <taxon>Panpulmonata</taxon>
        <taxon>Sacoglossa</taxon>
        <taxon>Placobranchoidea</taxon>
        <taxon>Plakobranchidae</taxon>
        <taxon>Elysia</taxon>
    </lineage>
</organism>
<evidence type="ECO:0000313" key="3">
    <source>
        <dbReference type="Proteomes" id="UP000271974"/>
    </source>
</evidence>
<evidence type="ECO:0000259" key="1">
    <source>
        <dbReference type="PROSITE" id="PS50041"/>
    </source>
</evidence>
<dbReference type="SUPFAM" id="SSF56436">
    <property type="entry name" value="C-type lectin-like"/>
    <property type="match status" value="1"/>
</dbReference>
<dbReference type="Gene3D" id="3.10.100.10">
    <property type="entry name" value="Mannose-Binding Protein A, subunit A"/>
    <property type="match status" value="1"/>
</dbReference>
<dbReference type="InterPro" id="IPR016187">
    <property type="entry name" value="CTDL_fold"/>
</dbReference>
<dbReference type="InterPro" id="IPR001304">
    <property type="entry name" value="C-type_lectin-like"/>
</dbReference>
<keyword evidence="3" id="KW-1185">Reference proteome</keyword>
<dbReference type="PROSITE" id="PS50041">
    <property type="entry name" value="C_TYPE_LECTIN_2"/>
    <property type="match status" value="1"/>
</dbReference>
<dbReference type="Pfam" id="PF00059">
    <property type="entry name" value="Lectin_C"/>
    <property type="match status" value="1"/>
</dbReference>
<feature type="domain" description="C-type lectin" evidence="1">
    <location>
        <begin position="33"/>
        <end position="145"/>
    </location>
</feature>
<dbReference type="OrthoDB" id="6196471at2759"/>
<name>A0A3S1B533_ELYCH</name>
<sequence>MHFKLFFTGPTCTFITIAILTNKGEGITIADSFALVGTTRNFTEAERECRGRGYDGLGVVSSPEEYNHVILASQQLRTQWGLWVGLRYDLGLQKLQWDDGTDPSPNMPWVKGSAAPSEAVACARLFVAGAMGMLECHRQRFYICGNR</sequence>
<protein>
    <recommendedName>
        <fullName evidence="1">C-type lectin domain-containing protein</fullName>
    </recommendedName>
</protein>
<dbReference type="EMBL" id="RQTK01000764">
    <property type="protein sequence ID" value="RUS75188.1"/>
    <property type="molecule type" value="Genomic_DNA"/>
</dbReference>
<dbReference type="CDD" id="cd00037">
    <property type="entry name" value="CLECT"/>
    <property type="match status" value="1"/>
</dbReference>
<dbReference type="AlphaFoldDB" id="A0A3S1B533"/>
<accession>A0A3S1B533</accession>